<dbReference type="Proteomes" id="UP001595956">
    <property type="component" value="Unassembled WGS sequence"/>
</dbReference>
<evidence type="ECO:0000313" key="1">
    <source>
        <dbReference type="EMBL" id="MFC5492897.1"/>
    </source>
</evidence>
<keyword evidence="2" id="KW-1185">Reference proteome</keyword>
<accession>A0ABW0MYY5</accession>
<dbReference type="Pfam" id="PF00459">
    <property type="entry name" value="Inositol_P"/>
    <property type="match status" value="1"/>
</dbReference>
<comment type="caution">
    <text evidence="1">The sequence shown here is derived from an EMBL/GenBank/DDBJ whole genome shotgun (WGS) entry which is preliminary data.</text>
</comment>
<evidence type="ECO:0000313" key="2">
    <source>
        <dbReference type="Proteomes" id="UP001595956"/>
    </source>
</evidence>
<dbReference type="InterPro" id="IPR000760">
    <property type="entry name" value="Inositol_monophosphatase-like"/>
</dbReference>
<dbReference type="SUPFAM" id="SSF56655">
    <property type="entry name" value="Carbohydrate phosphatase"/>
    <property type="match status" value="1"/>
</dbReference>
<dbReference type="PANTHER" id="PTHR20854:SF4">
    <property type="entry name" value="INOSITOL-1-MONOPHOSPHATASE-RELATED"/>
    <property type="match status" value="1"/>
</dbReference>
<name>A0ABW0MYY5_9ACTN</name>
<proteinExistence type="predicted"/>
<dbReference type="EMBL" id="JBHSMD010000002">
    <property type="protein sequence ID" value="MFC5492897.1"/>
    <property type="molecule type" value="Genomic_DNA"/>
</dbReference>
<dbReference type="PRINTS" id="PR00377">
    <property type="entry name" value="IMPHPHTASES"/>
</dbReference>
<gene>
    <name evidence="1" type="ORF">ACFPKY_07290</name>
</gene>
<reference evidence="2" key="1">
    <citation type="journal article" date="2019" name="Int. J. Syst. Evol. Microbiol.">
        <title>The Global Catalogue of Microorganisms (GCM) 10K type strain sequencing project: providing services to taxonomists for standard genome sequencing and annotation.</title>
        <authorList>
            <consortium name="The Broad Institute Genomics Platform"/>
            <consortium name="The Broad Institute Genome Sequencing Center for Infectious Disease"/>
            <person name="Wu L."/>
            <person name="Ma J."/>
        </authorList>
    </citation>
    <scope>NUCLEOTIDE SEQUENCE [LARGE SCALE GENOMIC DNA]</scope>
    <source>
        <strain evidence="2">KACC 13778</strain>
    </source>
</reference>
<sequence>MSASDVAVARAAAEAGAAVIRELYGRPVERFAKSTTDFATRADLDAERAILDVLRSARPEDAVLGEETGLTGVDTGRAWLVDPLCGTKNFAAATPLMAVNVALRTPDGIVAAAVADPVAGEVFATDDVLAPSTASGLVDVDLDHRDFGPLLSSPDFRARFGARVTSTSLALAWVAVGRRAAYVADGDMRDNEHFSAGIALCRAAGCHVSALDGTDVGAGRGVLAAGDAVTHRVLLGLIGDLRPVV</sequence>
<dbReference type="RefSeq" id="WP_345171504.1">
    <property type="nucleotide sequence ID" value="NZ_BAABFQ010000003.1"/>
</dbReference>
<organism evidence="1 2">
    <name type="scientific">Nocardioides caricicola</name>
    <dbReference type="NCBI Taxonomy" id="634770"/>
    <lineage>
        <taxon>Bacteria</taxon>
        <taxon>Bacillati</taxon>
        <taxon>Actinomycetota</taxon>
        <taxon>Actinomycetes</taxon>
        <taxon>Propionibacteriales</taxon>
        <taxon>Nocardioidaceae</taxon>
        <taxon>Nocardioides</taxon>
    </lineage>
</organism>
<dbReference type="Gene3D" id="3.30.540.10">
    <property type="entry name" value="Fructose-1,6-Bisphosphatase, subunit A, domain 1"/>
    <property type="match status" value="1"/>
</dbReference>
<protein>
    <submittedName>
        <fullName evidence="1">Inositol monophosphatase family protein</fullName>
    </submittedName>
</protein>
<dbReference type="Gene3D" id="3.40.190.80">
    <property type="match status" value="1"/>
</dbReference>
<dbReference type="PANTHER" id="PTHR20854">
    <property type="entry name" value="INOSITOL MONOPHOSPHATASE"/>
    <property type="match status" value="1"/>
</dbReference>